<comment type="subcellular location">
    <subcellularLocation>
        <location evidence="1">Endoplasmic reticulum membrane</location>
        <topology evidence="1">Multi-pass membrane protein</topology>
    </subcellularLocation>
</comment>
<keyword evidence="11" id="KW-1185">Reference proteome</keyword>
<keyword evidence="3" id="KW-0337">GPI-anchor biosynthesis</keyword>
<sequence length="328" mass="36496">MASRKVTTKPPAKDLKPSATSQQATTPLTGPKPTLSHFPLARYTSVLGVHTSLLTFTALFLPRTSLDSLVDFLSNREIKKPHALRKPDILEALTQSPPRTLAWICFGTFILQLWWAVWMRSWYFESNILKKASKDTDQAAERMLRGVWNAKRLTALRDACLVTLAASLVFHVIIVLFGGPITSHSLHTYLLGLLVSLLTTFVPTYTLGPPSFHTSDSESLVRRMTWIRLFAELSPRSPFERAVVYSSVGTFLGCWFGAMPLGLDWERPWQAWPLTPAYGAVSGYILGSLFALAVNGVHHLAELGYVERKEAQVEIPAHVKPGGTRGKR</sequence>
<gene>
    <name evidence="10" type="ORF">NLI96_g1303</name>
</gene>
<comment type="pathway">
    <text evidence="2">Glycolipid biosynthesis; glycosylphosphatidylinositol-anchor biosynthesis.</text>
</comment>
<dbReference type="AlphaFoldDB" id="A0AAD5YMY8"/>
<feature type="transmembrane region" description="Helical" evidence="9">
    <location>
        <begin position="281"/>
        <end position="301"/>
    </location>
</feature>
<evidence type="ECO:0000256" key="1">
    <source>
        <dbReference type="ARBA" id="ARBA00004477"/>
    </source>
</evidence>
<dbReference type="InterPro" id="IPR009580">
    <property type="entry name" value="GPI_biosynthesis_protein_Pig-F"/>
</dbReference>
<evidence type="ECO:0000256" key="4">
    <source>
        <dbReference type="ARBA" id="ARBA00022692"/>
    </source>
</evidence>
<feature type="region of interest" description="Disordered" evidence="8">
    <location>
        <begin position="1"/>
        <end position="33"/>
    </location>
</feature>
<reference evidence="10" key="1">
    <citation type="submission" date="2022-07" db="EMBL/GenBank/DDBJ databases">
        <title>Genome Sequence of Physisporinus lineatus.</title>
        <authorList>
            <person name="Buettner E."/>
        </authorList>
    </citation>
    <scope>NUCLEOTIDE SEQUENCE</scope>
    <source>
        <strain evidence="10">VT162</strain>
    </source>
</reference>
<protein>
    <submittedName>
        <fullName evidence="10">Uncharacterized protein</fullName>
    </submittedName>
</protein>
<feature type="transmembrane region" description="Helical" evidence="9">
    <location>
        <begin position="40"/>
        <end position="61"/>
    </location>
</feature>
<evidence type="ECO:0000256" key="3">
    <source>
        <dbReference type="ARBA" id="ARBA00022502"/>
    </source>
</evidence>
<feature type="compositionally biased region" description="Polar residues" evidence="8">
    <location>
        <begin position="18"/>
        <end position="28"/>
    </location>
</feature>
<dbReference type="GO" id="GO:0005789">
    <property type="term" value="C:endoplasmic reticulum membrane"/>
    <property type="evidence" value="ECO:0007669"/>
    <property type="project" value="UniProtKB-SubCell"/>
</dbReference>
<dbReference type="Proteomes" id="UP001212997">
    <property type="component" value="Unassembled WGS sequence"/>
</dbReference>
<evidence type="ECO:0000256" key="7">
    <source>
        <dbReference type="ARBA" id="ARBA00023136"/>
    </source>
</evidence>
<feature type="transmembrane region" description="Helical" evidence="9">
    <location>
        <begin position="187"/>
        <end position="207"/>
    </location>
</feature>
<keyword evidence="6 9" id="KW-1133">Transmembrane helix</keyword>
<organism evidence="10 11">
    <name type="scientific">Meripilus lineatus</name>
    <dbReference type="NCBI Taxonomy" id="2056292"/>
    <lineage>
        <taxon>Eukaryota</taxon>
        <taxon>Fungi</taxon>
        <taxon>Dikarya</taxon>
        <taxon>Basidiomycota</taxon>
        <taxon>Agaricomycotina</taxon>
        <taxon>Agaricomycetes</taxon>
        <taxon>Polyporales</taxon>
        <taxon>Meripilaceae</taxon>
        <taxon>Meripilus</taxon>
    </lineage>
</organism>
<evidence type="ECO:0000256" key="9">
    <source>
        <dbReference type="SAM" id="Phobius"/>
    </source>
</evidence>
<keyword evidence="7 9" id="KW-0472">Membrane</keyword>
<dbReference type="GO" id="GO:0006506">
    <property type="term" value="P:GPI anchor biosynthetic process"/>
    <property type="evidence" value="ECO:0007669"/>
    <property type="project" value="UniProtKB-KW"/>
</dbReference>
<accession>A0AAD5YMY8</accession>
<evidence type="ECO:0000313" key="11">
    <source>
        <dbReference type="Proteomes" id="UP001212997"/>
    </source>
</evidence>
<evidence type="ECO:0000256" key="8">
    <source>
        <dbReference type="SAM" id="MobiDB-lite"/>
    </source>
</evidence>
<evidence type="ECO:0000256" key="6">
    <source>
        <dbReference type="ARBA" id="ARBA00022989"/>
    </source>
</evidence>
<evidence type="ECO:0000256" key="5">
    <source>
        <dbReference type="ARBA" id="ARBA00022824"/>
    </source>
</evidence>
<feature type="transmembrane region" description="Helical" evidence="9">
    <location>
        <begin position="100"/>
        <end position="118"/>
    </location>
</feature>
<keyword evidence="5" id="KW-0256">Endoplasmic reticulum</keyword>
<feature type="transmembrane region" description="Helical" evidence="9">
    <location>
        <begin position="242"/>
        <end position="261"/>
    </location>
</feature>
<proteinExistence type="predicted"/>
<dbReference type="Pfam" id="PF06699">
    <property type="entry name" value="PIG-F"/>
    <property type="match status" value="1"/>
</dbReference>
<feature type="transmembrane region" description="Helical" evidence="9">
    <location>
        <begin position="159"/>
        <end position="181"/>
    </location>
</feature>
<name>A0AAD5YMY8_9APHY</name>
<keyword evidence="4 9" id="KW-0812">Transmembrane</keyword>
<evidence type="ECO:0000256" key="2">
    <source>
        <dbReference type="ARBA" id="ARBA00004687"/>
    </source>
</evidence>
<dbReference type="EMBL" id="JANAWD010000025">
    <property type="protein sequence ID" value="KAJ3490612.1"/>
    <property type="molecule type" value="Genomic_DNA"/>
</dbReference>
<comment type="caution">
    <text evidence="10">The sequence shown here is derived from an EMBL/GenBank/DDBJ whole genome shotgun (WGS) entry which is preliminary data.</text>
</comment>
<evidence type="ECO:0000313" key="10">
    <source>
        <dbReference type="EMBL" id="KAJ3490612.1"/>
    </source>
</evidence>